<sequence>MSQSPSLSVAAKQQRAESPTRDSEGLFPLPLAPIEKYLVLDDRPECPMTSFIELHFAGPLQVNALANALHQTVHHHPLLASTLIEIDGHLHWQYDPNFVPELRDPATDPILLKSDLIDSDQPNPRPIDLYREPGCRYWYSENDETGRSRLIIQLHHAACDGVGLRRVLIDTLGSYAKTTDAVDHATGEAESDETPRQIKKRKRDQLDPTRLLDRADFSEIQSKPLKKSLTGLQKLANAYYFHFQRPQPLVADKATDKATDNSKHTDKDSDDQPLRHFIFDEPMSKRLLDCCRQNEISVNDLMLTILFRVCQHWNRAQGITKPNSRIRLLMPVDLRGRTDLQTPATNRLSFSFLGRTHKQCDDWQSLLASVQAETQDIKDTRVYMDFLEGLAALAGKPKSLARAIRFSRNMSTSVLTYTGDIARGMKSHFPEQDGRRKVGDSFLDNILIAPPARQHTNITLGICINWGQICISANWNRNELTGQQCQQFLQLYADATAEWLATMELEQ</sequence>
<dbReference type="EMBL" id="VRLW01000001">
    <property type="protein sequence ID" value="KAA1257611.1"/>
    <property type="molecule type" value="Genomic_DNA"/>
</dbReference>
<dbReference type="InterPro" id="IPR023213">
    <property type="entry name" value="CAT-like_dom_sf"/>
</dbReference>
<dbReference type="Gene3D" id="3.30.559.30">
    <property type="entry name" value="Nonribosomal peptide synthetase, condensation domain"/>
    <property type="match status" value="1"/>
</dbReference>
<dbReference type="Gene3D" id="3.30.559.10">
    <property type="entry name" value="Chloramphenicol acetyltransferase-like domain"/>
    <property type="match status" value="1"/>
</dbReference>
<organism evidence="2 3">
    <name type="scientific">Rubripirellula obstinata</name>
    <dbReference type="NCBI Taxonomy" id="406547"/>
    <lineage>
        <taxon>Bacteria</taxon>
        <taxon>Pseudomonadati</taxon>
        <taxon>Planctomycetota</taxon>
        <taxon>Planctomycetia</taxon>
        <taxon>Pirellulales</taxon>
        <taxon>Pirellulaceae</taxon>
        <taxon>Rubripirellula</taxon>
    </lineage>
</organism>
<comment type="caution">
    <text evidence="2">The sequence shown here is derived from an EMBL/GenBank/DDBJ whole genome shotgun (WGS) entry which is preliminary data.</text>
</comment>
<dbReference type="PANTHER" id="PTHR28037">
    <property type="entry name" value="ALCOHOL O-ACETYLTRANSFERASE 1-RELATED"/>
    <property type="match status" value="1"/>
</dbReference>
<dbReference type="OrthoDB" id="232867at2"/>
<reference evidence="2 3" key="1">
    <citation type="submission" date="2019-08" db="EMBL/GenBank/DDBJ databases">
        <title>Deep-cultivation of Planctomycetes and their phenomic and genomic characterization uncovers novel biology.</title>
        <authorList>
            <person name="Wiegand S."/>
            <person name="Jogler M."/>
            <person name="Boedeker C."/>
            <person name="Pinto D."/>
            <person name="Vollmers J."/>
            <person name="Rivas-Marin E."/>
            <person name="Kohn T."/>
            <person name="Peeters S.H."/>
            <person name="Heuer A."/>
            <person name="Rast P."/>
            <person name="Oberbeckmann S."/>
            <person name="Bunk B."/>
            <person name="Jeske O."/>
            <person name="Meyerdierks A."/>
            <person name="Storesund J.E."/>
            <person name="Kallscheuer N."/>
            <person name="Luecker S."/>
            <person name="Lage O.M."/>
            <person name="Pohl T."/>
            <person name="Merkel B.J."/>
            <person name="Hornburger P."/>
            <person name="Mueller R.-W."/>
            <person name="Bruemmer F."/>
            <person name="Labrenz M."/>
            <person name="Spormann A.M."/>
            <person name="Op Den Camp H."/>
            <person name="Overmann J."/>
            <person name="Amann R."/>
            <person name="Jetten M.S.M."/>
            <person name="Mascher T."/>
            <person name="Medema M.H."/>
            <person name="Devos D.P."/>
            <person name="Kaster A.-K."/>
            <person name="Ovreas L."/>
            <person name="Rohde M."/>
            <person name="Galperin M.Y."/>
            <person name="Jogler C."/>
        </authorList>
    </citation>
    <scope>NUCLEOTIDE SEQUENCE [LARGE SCALE GENOMIC DNA]</scope>
    <source>
        <strain evidence="2 3">LF1</strain>
    </source>
</reference>
<proteinExistence type="predicted"/>
<protein>
    <submittedName>
        <fullName evidence="2">Acyltransferase PapA5</fullName>
    </submittedName>
</protein>
<feature type="region of interest" description="Disordered" evidence="1">
    <location>
        <begin position="181"/>
        <end position="205"/>
    </location>
</feature>
<dbReference type="GO" id="GO:0016746">
    <property type="term" value="F:acyltransferase activity"/>
    <property type="evidence" value="ECO:0007669"/>
    <property type="project" value="UniProtKB-KW"/>
</dbReference>
<dbReference type="InterPro" id="IPR052058">
    <property type="entry name" value="Alcohol_O-acetyltransferase"/>
</dbReference>
<evidence type="ECO:0000313" key="2">
    <source>
        <dbReference type="EMBL" id="KAA1257611.1"/>
    </source>
</evidence>
<keyword evidence="3" id="KW-1185">Reference proteome</keyword>
<gene>
    <name evidence="2" type="ORF">LF1_00990</name>
</gene>
<evidence type="ECO:0000256" key="1">
    <source>
        <dbReference type="SAM" id="MobiDB-lite"/>
    </source>
</evidence>
<dbReference type="Proteomes" id="UP000322699">
    <property type="component" value="Unassembled WGS sequence"/>
</dbReference>
<dbReference type="AlphaFoldDB" id="A0A5B1CBK3"/>
<dbReference type="SUPFAM" id="SSF52777">
    <property type="entry name" value="CoA-dependent acyltransferases"/>
    <property type="match status" value="2"/>
</dbReference>
<name>A0A5B1CBK3_9BACT</name>
<accession>A0A5B1CBK3</accession>
<evidence type="ECO:0000313" key="3">
    <source>
        <dbReference type="Proteomes" id="UP000322699"/>
    </source>
</evidence>
<dbReference type="RefSeq" id="WP_068260031.1">
    <property type="nucleotide sequence ID" value="NZ_LWSK01000013.1"/>
</dbReference>
<keyword evidence="2" id="KW-0012">Acyltransferase</keyword>
<feature type="compositionally biased region" description="Basic and acidic residues" evidence="1">
    <location>
        <begin position="14"/>
        <end position="24"/>
    </location>
</feature>
<dbReference type="PANTHER" id="PTHR28037:SF1">
    <property type="entry name" value="ALCOHOL O-ACETYLTRANSFERASE 1-RELATED"/>
    <property type="match status" value="1"/>
</dbReference>
<keyword evidence="2" id="KW-0808">Transferase</keyword>
<feature type="region of interest" description="Disordered" evidence="1">
    <location>
        <begin position="1"/>
        <end position="26"/>
    </location>
</feature>
<feature type="region of interest" description="Disordered" evidence="1">
    <location>
        <begin position="253"/>
        <end position="274"/>
    </location>
</feature>